<dbReference type="AlphaFoldDB" id="A0A6A1WC25"/>
<reference evidence="1 2" key="1">
    <citation type="journal article" date="2019" name="Plant Biotechnol. J.">
        <title>The red bayberry genome and genetic basis of sex determination.</title>
        <authorList>
            <person name="Jia H.M."/>
            <person name="Jia H.J."/>
            <person name="Cai Q.L."/>
            <person name="Wang Y."/>
            <person name="Zhao H.B."/>
            <person name="Yang W.F."/>
            <person name="Wang G.Y."/>
            <person name="Li Y.H."/>
            <person name="Zhan D.L."/>
            <person name="Shen Y.T."/>
            <person name="Niu Q.F."/>
            <person name="Chang L."/>
            <person name="Qiu J."/>
            <person name="Zhao L."/>
            <person name="Xie H.B."/>
            <person name="Fu W.Y."/>
            <person name="Jin J."/>
            <person name="Li X.W."/>
            <person name="Jiao Y."/>
            <person name="Zhou C.C."/>
            <person name="Tu T."/>
            <person name="Chai C.Y."/>
            <person name="Gao J.L."/>
            <person name="Fan L.J."/>
            <person name="van de Weg E."/>
            <person name="Wang J.Y."/>
            <person name="Gao Z.S."/>
        </authorList>
    </citation>
    <scope>NUCLEOTIDE SEQUENCE [LARGE SCALE GENOMIC DNA]</scope>
    <source>
        <tissue evidence="1">Leaves</tissue>
    </source>
</reference>
<organism evidence="1 2">
    <name type="scientific">Morella rubra</name>
    <name type="common">Chinese bayberry</name>
    <dbReference type="NCBI Taxonomy" id="262757"/>
    <lineage>
        <taxon>Eukaryota</taxon>
        <taxon>Viridiplantae</taxon>
        <taxon>Streptophyta</taxon>
        <taxon>Embryophyta</taxon>
        <taxon>Tracheophyta</taxon>
        <taxon>Spermatophyta</taxon>
        <taxon>Magnoliopsida</taxon>
        <taxon>eudicotyledons</taxon>
        <taxon>Gunneridae</taxon>
        <taxon>Pentapetalae</taxon>
        <taxon>rosids</taxon>
        <taxon>fabids</taxon>
        <taxon>Fagales</taxon>
        <taxon>Myricaceae</taxon>
        <taxon>Morella</taxon>
    </lineage>
</organism>
<proteinExistence type="predicted"/>
<accession>A0A6A1WC25</accession>
<comment type="caution">
    <text evidence="1">The sequence shown here is derived from an EMBL/GenBank/DDBJ whole genome shotgun (WGS) entry which is preliminary data.</text>
</comment>
<dbReference type="EMBL" id="RXIC02000020">
    <property type="protein sequence ID" value="KAB1221517.1"/>
    <property type="molecule type" value="Genomic_DNA"/>
</dbReference>
<evidence type="ECO:0000313" key="2">
    <source>
        <dbReference type="Proteomes" id="UP000516437"/>
    </source>
</evidence>
<dbReference type="Proteomes" id="UP000516437">
    <property type="component" value="Chromosome 2"/>
</dbReference>
<evidence type="ECO:0000313" key="1">
    <source>
        <dbReference type="EMBL" id="KAB1221517.1"/>
    </source>
</evidence>
<sequence length="210" mass="24523">MSDVEPIEILMVVLDSPDLDEIVKPVVVATPSQDVQKIEADDEDPEEMEVVAEGRSDSDVLSYSLSTYSTYSNCKQISIFKVTWTRIALLEALVSDLRDQLLSIHIDLWIRIEEIKSLIEFQTAEFTLSIREARLTCNNCDNNLTVRSIMTWDWWRTFRAQTNELKKFTDKMTITIRMTSTTILHDCNIFSNKDRYLRPYIVNWVHWFST</sequence>
<keyword evidence="2" id="KW-1185">Reference proteome</keyword>
<name>A0A6A1WC25_9ROSI</name>
<protein>
    <submittedName>
        <fullName evidence="1">Uncharacterized protein</fullName>
    </submittedName>
</protein>
<gene>
    <name evidence="1" type="ORF">CJ030_MR2G027156</name>
</gene>